<keyword evidence="3" id="KW-1185">Reference proteome</keyword>
<comment type="caution">
    <text evidence="2">The sequence shown here is derived from an EMBL/GenBank/DDBJ whole genome shotgun (WGS) entry which is preliminary data.</text>
</comment>
<dbReference type="EMBL" id="BMTU01000004">
    <property type="protein sequence ID" value="GGQ76839.1"/>
    <property type="molecule type" value="Genomic_DNA"/>
</dbReference>
<evidence type="ECO:0000313" key="2">
    <source>
        <dbReference type="EMBL" id="GGQ76839.1"/>
    </source>
</evidence>
<protein>
    <submittedName>
        <fullName evidence="2">Uncharacterized protein</fullName>
    </submittedName>
</protein>
<dbReference type="AlphaFoldDB" id="A0A918EXJ9"/>
<evidence type="ECO:0000256" key="1">
    <source>
        <dbReference type="SAM" id="MobiDB-lite"/>
    </source>
</evidence>
<evidence type="ECO:0000313" key="3">
    <source>
        <dbReference type="Proteomes" id="UP000656732"/>
    </source>
</evidence>
<sequence>MAQESGSGPRVVTVMGGTGTGRAGAGVLPAAVVTMSSGVPLTEPGRWPSRDRIGAWARAAAPGIVCAHLTGDRALIEGRPARGPGHGVRREHLGCWPAGPEPLEPDEAGVTVDVPGTPAETTGRVVDALRAPKRSAAPERSAAPR</sequence>
<reference evidence="2" key="2">
    <citation type="submission" date="2020-09" db="EMBL/GenBank/DDBJ databases">
        <authorList>
            <person name="Sun Q."/>
            <person name="Ohkuma M."/>
        </authorList>
    </citation>
    <scope>NUCLEOTIDE SEQUENCE</scope>
    <source>
        <strain evidence="2">JCM 4403</strain>
    </source>
</reference>
<feature type="compositionally biased region" description="Low complexity" evidence="1">
    <location>
        <begin position="134"/>
        <end position="145"/>
    </location>
</feature>
<gene>
    <name evidence="2" type="ORF">GCM10010280_23980</name>
</gene>
<dbReference type="Proteomes" id="UP000656732">
    <property type="component" value="Unassembled WGS sequence"/>
</dbReference>
<feature type="region of interest" description="Disordered" evidence="1">
    <location>
        <begin position="97"/>
        <end position="145"/>
    </location>
</feature>
<proteinExistence type="predicted"/>
<reference evidence="2" key="1">
    <citation type="journal article" date="2014" name="Int. J. Syst. Evol. Microbiol.">
        <title>Complete genome sequence of Corynebacterium casei LMG S-19264T (=DSM 44701T), isolated from a smear-ripened cheese.</title>
        <authorList>
            <consortium name="US DOE Joint Genome Institute (JGI-PGF)"/>
            <person name="Walter F."/>
            <person name="Albersmeier A."/>
            <person name="Kalinowski J."/>
            <person name="Ruckert C."/>
        </authorList>
    </citation>
    <scope>NUCLEOTIDE SEQUENCE</scope>
    <source>
        <strain evidence="2">JCM 4403</strain>
    </source>
</reference>
<name>A0A918EXJ9_9ACTN</name>
<dbReference type="RefSeq" id="WP_189557759.1">
    <property type="nucleotide sequence ID" value="NZ_BMTE01000002.1"/>
</dbReference>
<organism evidence="2 3">
    <name type="scientific">Streptomyces pilosus</name>
    <dbReference type="NCBI Taxonomy" id="28893"/>
    <lineage>
        <taxon>Bacteria</taxon>
        <taxon>Bacillati</taxon>
        <taxon>Actinomycetota</taxon>
        <taxon>Actinomycetes</taxon>
        <taxon>Kitasatosporales</taxon>
        <taxon>Streptomycetaceae</taxon>
        <taxon>Streptomyces</taxon>
    </lineage>
</organism>
<accession>A0A918EXJ9</accession>